<proteinExistence type="predicted"/>
<dbReference type="AlphaFoldDB" id="A0A9P7YW45"/>
<evidence type="ECO:0000313" key="2">
    <source>
        <dbReference type="Proteomes" id="UP000887226"/>
    </source>
</evidence>
<keyword evidence="2" id="KW-1185">Reference proteome</keyword>
<accession>A0A9P7YW45</accession>
<comment type="caution">
    <text evidence="1">The sequence shown here is derived from an EMBL/GenBank/DDBJ whole genome shotgun (WGS) entry which is preliminary data.</text>
</comment>
<feature type="non-terminal residue" evidence="1">
    <location>
        <position position="79"/>
    </location>
</feature>
<dbReference type="OrthoDB" id="4928101at2759"/>
<name>A0A9P7YW45_9HELO</name>
<reference evidence="1" key="1">
    <citation type="journal article" date="2021" name="IMA Fungus">
        <title>Genomic characterization of three marine fungi, including Emericellopsis atlantica sp. nov. with signatures of a generalist lifestyle and marine biomass degradation.</title>
        <authorList>
            <person name="Hagestad O.C."/>
            <person name="Hou L."/>
            <person name="Andersen J.H."/>
            <person name="Hansen E.H."/>
            <person name="Altermark B."/>
            <person name="Li C."/>
            <person name="Kuhnert E."/>
            <person name="Cox R.J."/>
            <person name="Crous P.W."/>
            <person name="Spatafora J.W."/>
            <person name="Lail K."/>
            <person name="Amirebrahimi M."/>
            <person name="Lipzen A."/>
            <person name="Pangilinan J."/>
            <person name="Andreopoulos W."/>
            <person name="Hayes R.D."/>
            <person name="Ng V."/>
            <person name="Grigoriev I.V."/>
            <person name="Jackson S.A."/>
            <person name="Sutton T.D.S."/>
            <person name="Dobson A.D.W."/>
            <person name="Rama T."/>
        </authorList>
    </citation>
    <scope>NUCLEOTIDE SEQUENCE</scope>
    <source>
        <strain evidence="1">TRa3180A</strain>
    </source>
</reference>
<dbReference type="Proteomes" id="UP000887226">
    <property type="component" value="Unassembled WGS sequence"/>
</dbReference>
<evidence type="ECO:0000313" key="1">
    <source>
        <dbReference type="EMBL" id="KAG9240757.1"/>
    </source>
</evidence>
<gene>
    <name evidence="1" type="ORF">BJ878DRAFT_387733</name>
</gene>
<protein>
    <submittedName>
        <fullName evidence="1">Uncharacterized protein</fullName>
    </submittedName>
</protein>
<organism evidence="1 2">
    <name type="scientific">Calycina marina</name>
    <dbReference type="NCBI Taxonomy" id="1763456"/>
    <lineage>
        <taxon>Eukaryota</taxon>
        <taxon>Fungi</taxon>
        <taxon>Dikarya</taxon>
        <taxon>Ascomycota</taxon>
        <taxon>Pezizomycotina</taxon>
        <taxon>Leotiomycetes</taxon>
        <taxon>Helotiales</taxon>
        <taxon>Pezizellaceae</taxon>
        <taxon>Calycina</taxon>
    </lineage>
</organism>
<dbReference type="EMBL" id="MU254352">
    <property type="protein sequence ID" value="KAG9240757.1"/>
    <property type="molecule type" value="Genomic_DNA"/>
</dbReference>
<sequence>QITHVPLSLNCHTKASLPCFITKLDQYPMILGESWLEQHDPGIRRISNSMTFGRSQHCRAYCLPAHTCSLLIHVVVPKR</sequence>
<feature type="non-terminal residue" evidence="1">
    <location>
        <position position="1"/>
    </location>
</feature>